<feature type="region of interest" description="Disordered" evidence="1">
    <location>
        <begin position="138"/>
        <end position="201"/>
    </location>
</feature>
<accession>A0A834R8S4</accession>
<gene>
    <name evidence="2" type="ORF">SSS_6196</name>
</gene>
<name>A0A834R8S4_SARSC</name>
<evidence type="ECO:0000256" key="1">
    <source>
        <dbReference type="SAM" id="MobiDB-lite"/>
    </source>
</evidence>
<dbReference type="Proteomes" id="UP000070412">
    <property type="component" value="Unassembled WGS sequence"/>
</dbReference>
<organism evidence="2">
    <name type="scientific">Sarcoptes scabiei</name>
    <name type="common">Itch mite</name>
    <name type="synonym">Acarus scabiei</name>
    <dbReference type="NCBI Taxonomy" id="52283"/>
    <lineage>
        <taxon>Eukaryota</taxon>
        <taxon>Metazoa</taxon>
        <taxon>Ecdysozoa</taxon>
        <taxon>Arthropoda</taxon>
        <taxon>Chelicerata</taxon>
        <taxon>Arachnida</taxon>
        <taxon>Acari</taxon>
        <taxon>Acariformes</taxon>
        <taxon>Sarcoptiformes</taxon>
        <taxon>Astigmata</taxon>
        <taxon>Psoroptidia</taxon>
        <taxon>Sarcoptoidea</taxon>
        <taxon>Sarcoptidae</taxon>
        <taxon>Sarcoptinae</taxon>
        <taxon>Sarcoptes</taxon>
    </lineage>
</organism>
<protein>
    <submittedName>
        <fullName evidence="2 3">Uncharacterized protein</fullName>
    </submittedName>
</protein>
<proteinExistence type="predicted"/>
<dbReference type="OrthoDB" id="5876637at2759"/>
<reference evidence="4" key="1">
    <citation type="journal article" date="2020" name="PLoS Negl. Trop. Dis.">
        <title>High-quality nuclear genome for Sarcoptes scabiei-A critical resource for a neglected parasite.</title>
        <authorList>
            <person name="Korhonen P.K."/>
            <person name="Gasser R.B."/>
            <person name="Ma G."/>
            <person name="Wang T."/>
            <person name="Stroehlein A.J."/>
            <person name="Young N.D."/>
            <person name="Ang C.S."/>
            <person name="Fernando D.D."/>
            <person name="Lu H.C."/>
            <person name="Taylor S."/>
            <person name="Reynolds S.L."/>
            <person name="Mofiz E."/>
            <person name="Najaraj S.H."/>
            <person name="Gowda H."/>
            <person name="Madugundu A."/>
            <person name="Renuse S."/>
            <person name="Holt D."/>
            <person name="Pandey A."/>
            <person name="Papenfuss A.T."/>
            <person name="Fischer K."/>
        </authorList>
    </citation>
    <scope>NUCLEOTIDE SEQUENCE [LARGE SCALE GENOMIC DNA]</scope>
</reference>
<reference evidence="2" key="2">
    <citation type="submission" date="2020-01" db="EMBL/GenBank/DDBJ databases">
        <authorList>
            <person name="Korhonen P.K.K."/>
            <person name="Guangxu M.G."/>
            <person name="Wang T.W."/>
            <person name="Stroehlein A.J.S."/>
            <person name="Young N.D."/>
            <person name="Ang C.-S.A."/>
            <person name="Fernando D.W.F."/>
            <person name="Lu H.L."/>
            <person name="Taylor S.T."/>
            <person name="Ehtesham M.E.M."/>
            <person name="Najaraj S.H.N."/>
            <person name="Harsha G.H.G."/>
            <person name="Madugundu A.M."/>
            <person name="Renuse S.R."/>
            <person name="Holt D.H."/>
            <person name="Pandey A.P."/>
            <person name="Papenfuss A.P."/>
            <person name="Gasser R.B.G."/>
            <person name="Fischer K.F."/>
        </authorList>
    </citation>
    <scope>NUCLEOTIDE SEQUENCE</scope>
    <source>
        <strain evidence="2">SSS_KF_BRIS2020</strain>
    </source>
</reference>
<keyword evidence="4" id="KW-1185">Reference proteome</keyword>
<evidence type="ECO:0000313" key="4">
    <source>
        <dbReference type="Proteomes" id="UP000070412"/>
    </source>
</evidence>
<evidence type="ECO:0000313" key="2">
    <source>
        <dbReference type="EMBL" id="KAF7492176.1"/>
    </source>
</evidence>
<sequence length="228" mass="27073">MKHRRIQKSNRHRKIKTVNSPKEFNYISDAVIEKESEQFLSRKLLDIIEFKKTKLISKSKNEVKKKSSRNRNKICVRPSEPFQLESGMTRVPKSLPESITKESHESNHHFMNKLNRMVAQSIAEANLESHFEIDLGDRVPEKKESKKNSNSKRSIESDDDSEKIARKRQKNQLNSLRRKAKKLKKQRRLVRKLQNMDEQKDSKFSMYKKSFDWNEVADCPPVFNFRKK</sequence>
<evidence type="ECO:0000313" key="3">
    <source>
        <dbReference type="EnsemblMetazoa" id="KAF7492176.1"/>
    </source>
</evidence>
<dbReference type="AlphaFoldDB" id="A0A834R8S4"/>
<feature type="region of interest" description="Disordered" evidence="1">
    <location>
        <begin position="83"/>
        <end position="107"/>
    </location>
</feature>
<dbReference type="EMBL" id="WVUK01000056">
    <property type="protein sequence ID" value="KAF7492176.1"/>
    <property type="molecule type" value="Genomic_DNA"/>
</dbReference>
<feature type="compositionally biased region" description="Basic and acidic residues" evidence="1">
    <location>
        <begin position="138"/>
        <end position="147"/>
    </location>
</feature>
<reference evidence="3" key="3">
    <citation type="submission" date="2022-06" db="UniProtKB">
        <authorList>
            <consortium name="EnsemblMetazoa"/>
        </authorList>
    </citation>
    <scope>IDENTIFICATION</scope>
</reference>
<feature type="compositionally biased region" description="Basic residues" evidence="1">
    <location>
        <begin position="165"/>
        <end position="191"/>
    </location>
</feature>
<dbReference type="EnsemblMetazoa" id="SSS_6196s_mrna">
    <property type="protein sequence ID" value="KAF7492176.1"/>
    <property type="gene ID" value="SSS_6196"/>
</dbReference>